<dbReference type="GO" id="GO:0032259">
    <property type="term" value="P:methylation"/>
    <property type="evidence" value="ECO:0007669"/>
    <property type="project" value="UniProtKB-KW"/>
</dbReference>
<dbReference type="KEGG" id="nmus:H7A79_1141"/>
<dbReference type="EMBL" id="CP060414">
    <property type="protein sequence ID" value="QNT58720.1"/>
    <property type="molecule type" value="Genomic_DNA"/>
</dbReference>
<keyword evidence="2" id="KW-1185">Reference proteome</keyword>
<dbReference type="RefSeq" id="WP_187001397.1">
    <property type="nucleotide sequence ID" value="NZ_CP060414.2"/>
</dbReference>
<sequence>MNAKVLDPCCGSRMMWFDKANKSAVFGDKRRETHLLKDRKYLRKLEISPDAVMDFTNLPFPDNTFLVVVFDPPHLEKAGEKSWLAKKYGVLGNDWREDLRKGFAECFRVLRPEGMLIFKWNENQIPVKDILALTDVEPLIGHVSMKHKQNQTQTHWITFFKEEM</sequence>
<protein>
    <submittedName>
        <fullName evidence="1">Methyltransferase domain protein</fullName>
    </submittedName>
</protein>
<keyword evidence="1" id="KW-0808">Transferase</keyword>
<dbReference type="SUPFAM" id="SSF53335">
    <property type="entry name" value="S-adenosyl-L-methionine-dependent methyltransferases"/>
    <property type="match status" value="1"/>
</dbReference>
<proteinExistence type="predicted"/>
<accession>A0A7H1MAQ5</accession>
<name>A0A7H1MAQ5_9NEIS</name>
<evidence type="ECO:0000313" key="2">
    <source>
        <dbReference type="Proteomes" id="UP000516412"/>
    </source>
</evidence>
<gene>
    <name evidence="1" type="ORF">H7A79_1141</name>
</gene>
<organism evidence="1 2">
    <name type="scientific">Neisseria musculi</name>
    <dbReference type="NCBI Taxonomy" id="1815583"/>
    <lineage>
        <taxon>Bacteria</taxon>
        <taxon>Pseudomonadati</taxon>
        <taxon>Pseudomonadota</taxon>
        <taxon>Betaproteobacteria</taxon>
        <taxon>Neisseriales</taxon>
        <taxon>Neisseriaceae</taxon>
        <taxon>Neisseria</taxon>
    </lineage>
</organism>
<dbReference type="InterPro" id="IPR029063">
    <property type="entry name" value="SAM-dependent_MTases_sf"/>
</dbReference>
<dbReference type="Proteomes" id="UP000516412">
    <property type="component" value="Chromosome"/>
</dbReference>
<keyword evidence="1" id="KW-0489">Methyltransferase</keyword>
<dbReference type="GO" id="GO:0008168">
    <property type="term" value="F:methyltransferase activity"/>
    <property type="evidence" value="ECO:0007669"/>
    <property type="project" value="UniProtKB-KW"/>
</dbReference>
<evidence type="ECO:0000313" key="1">
    <source>
        <dbReference type="EMBL" id="QNT58720.1"/>
    </source>
</evidence>
<dbReference type="AlphaFoldDB" id="A0A7H1MAQ5"/>
<dbReference type="Gene3D" id="3.40.50.150">
    <property type="entry name" value="Vaccinia Virus protein VP39"/>
    <property type="match status" value="1"/>
</dbReference>
<dbReference type="REBASE" id="445465">
    <property type="entry name" value="M.Nmu831ORF1141P"/>
</dbReference>
<reference evidence="1" key="1">
    <citation type="submission" date="2024-06" db="EMBL/GenBank/DDBJ databases">
        <title>Complete Genome Sequence of mouse commensal type strain Neisseria musculi.</title>
        <authorList>
            <person name="Thapa E."/>
            <person name="Aluvathingal J."/>
            <person name="Nadendla S."/>
            <person name="Mehta A."/>
            <person name="Tettelin H."/>
            <person name="Weyand N.J."/>
        </authorList>
    </citation>
    <scope>NUCLEOTIDE SEQUENCE</scope>
    <source>
        <strain evidence="1">NW831</strain>
    </source>
</reference>